<dbReference type="Proteomes" id="UP000634136">
    <property type="component" value="Unassembled WGS sequence"/>
</dbReference>
<proteinExistence type="predicted"/>
<dbReference type="PANTHER" id="PTHR34115:SF17">
    <property type="entry name" value="PROTEIN, PUTATIVE-RELATED"/>
    <property type="match status" value="1"/>
</dbReference>
<keyword evidence="3" id="KW-1185">Reference proteome</keyword>
<dbReference type="AlphaFoldDB" id="A0A834WA57"/>
<dbReference type="InterPro" id="IPR053258">
    <property type="entry name" value="Ca-permeable_cation_channel"/>
</dbReference>
<evidence type="ECO:0000313" key="3">
    <source>
        <dbReference type="Proteomes" id="UP000634136"/>
    </source>
</evidence>
<evidence type="ECO:0000256" key="1">
    <source>
        <dbReference type="SAM" id="Phobius"/>
    </source>
</evidence>
<keyword evidence="1 2" id="KW-0812">Transmembrane</keyword>
<name>A0A834WA57_9FABA</name>
<dbReference type="EMBL" id="JAAIUW010000009">
    <property type="protein sequence ID" value="KAF7815915.1"/>
    <property type="molecule type" value="Genomic_DNA"/>
</dbReference>
<organism evidence="2 3">
    <name type="scientific">Senna tora</name>
    <dbReference type="NCBI Taxonomy" id="362788"/>
    <lineage>
        <taxon>Eukaryota</taxon>
        <taxon>Viridiplantae</taxon>
        <taxon>Streptophyta</taxon>
        <taxon>Embryophyta</taxon>
        <taxon>Tracheophyta</taxon>
        <taxon>Spermatophyta</taxon>
        <taxon>Magnoliopsida</taxon>
        <taxon>eudicotyledons</taxon>
        <taxon>Gunneridae</taxon>
        <taxon>Pentapetalae</taxon>
        <taxon>rosids</taxon>
        <taxon>fabids</taxon>
        <taxon>Fabales</taxon>
        <taxon>Fabaceae</taxon>
        <taxon>Caesalpinioideae</taxon>
        <taxon>Cassia clade</taxon>
        <taxon>Senna</taxon>
    </lineage>
</organism>
<accession>A0A834WA57</accession>
<keyword evidence="1" id="KW-0472">Membrane</keyword>
<feature type="transmembrane region" description="Helical" evidence="1">
    <location>
        <begin position="113"/>
        <end position="134"/>
    </location>
</feature>
<dbReference type="OrthoDB" id="1423242at2759"/>
<feature type="transmembrane region" description="Helical" evidence="1">
    <location>
        <begin position="141"/>
        <end position="162"/>
    </location>
</feature>
<comment type="caution">
    <text evidence="2">The sequence shown here is derived from an EMBL/GenBank/DDBJ whole genome shotgun (WGS) entry which is preliminary data.</text>
</comment>
<reference evidence="2" key="1">
    <citation type="submission" date="2020-09" db="EMBL/GenBank/DDBJ databases">
        <title>Genome-Enabled Discovery of Anthraquinone Biosynthesis in Senna tora.</title>
        <authorList>
            <person name="Kang S.-H."/>
            <person name="Pandey R.P."/>
            <person name="Lee C.-M."/>
            <person name="Sim J.-S."/>
            <person name="Jeong J.-T."/>
            <person name="Choi B.-S."/>
            <person name="Jung M."/>
            <person name="Ginzburg D."/>
            <person name="Zhao K."/>
            <person name="Won S.Y."/>
            <person name="Oh T.-J."/>
            <person name="Yu Y."/>
            <person name="Kim N.-H."/>
            <person name="Lee O.R."/>
            <person name="Lee T.-H."/>
            <person name="Bashyal P."/>
            <person name="Kim T.-S."/>
            <person name="Lee W.-H."/>
            <person name="Kawkins C."/>
            <person name="Kim C.-K."/>
            <person name="Kim J.S."/>
            <person name="Ahn B.O."/>
            <person name="Rhee S.Y."/>
            <person name="Sohng J.K."/>
        </authorList>
    </citation>
    <scope>NUCLEOTIDE SEQUENCE</scope>
    <source>
        <tissue evidence="2">Leaf</tissue>
    </source>
</reference>
<dbReference type="PANTHER" id="PTHR34115">
    <property type="entry name" value="PROTEIN, PUTATIVE-RELATED"/>
    <property type="match status" value="1"/>
</dbReference>
<evidence type="ECO:0000313" key="2">
    <source>
        <dbReference type="EMBL" id="KAF7815915.1"/>
    </source>
</evidence>
<sequence length="188" mass="20961">METPINFATIGVGSNITPLPNSNCWRDSNNESLVGAIESHSHNAYGYLIGLLLTLLGIKSNSSCTNNLFDTHMEIMVFFLETTIVYVIGLTVTSRLRLIEDDHYYNANLTPKILKLMCHVSGALGCELLVLVLVTPIWRFIILNMLLALLLITLSLCLYASWSLGDQIRDTEGRERRGIEMDDIEAAN</sequence>
<gene>
    <name evidence="2" type="ORF">G2W53_029884</name>
</gene>
<protein>
    <submittedName>
        <fullName evidence="2">Putative transmembrane protein</fullName>
    </submittedName>
</protein>
<feature type="transmembrane region" description="Helical" evidence="1">
    <location>
        <begin position="73"/>
        <end position="93"/>
    </location>
</feature>
<keyword evidence="1" id="KW-1133">Transmembrane helix</keyword>